<accession>A0A1W1CSH5</accession>
<evidence type="ECO:0008006" key="2">
    <source>
        <dbReference type="Google" id="ProtNLM"/>
    </source>
</evidence>
<name>A0A1W1CSH5_9ZZZZ</name>
<protein>
    <recommendedName>
        <fullName evidence="2">Porin</fullName>
    </recommendedName>
</protein>
<dbReference type="Gene3D" id="2.40.160.10">
    <property type="entry name" value="Porin"/>
    <property type="match status" value="1"/>
</dbReference>
<sequence>MYLDFLGNKNINARVGNFLMPMGLINEQHEPTLFTTVQRPKTSYYIIPSTWNQSGVMAYGSILDGVEYKAGVVTAMKTDGTTGDKWFRDGRSRGFKIKNVEYAGVARLDYTGTNGLLVGASVYGDEDILLWDVHADYKVGAARFYGTYASNNRSNTTANTAEATESFGGYLNASYDMLSFIDSEYKMPLFVQYEVFNAQSAVSNGGIANDDTKNTSIGINFFPLEQVVLKADYVISKTGDINSNTSSVSMGFLF</sequence>
<organism evidence="1">
    <name type="scientific">hydrothermal vent metagenome</name>
    <dbReference type="NCBI Taxonomy" id="652676"/>
    <lineage>
        <taxon>unclassified sequences</taxon>
        <taxon>metagenomes</taxon>
        <taxon>ecological metagenomes</taxon>
    </lineage>
</organism>
<dbReference type="EMBL" id="FPHF01000108">
    <property type="protein sequence ID" value="SFV68685.1"/>
    <property type="molecule type" value="Genomic_DNA"/>
</dbReference>
<proteinExistence type="predicted"/>
<dbReference type="SUPFAM" id="SSF56935">
    <property type="entry name" value="Porins"/>
    <property type="match status" value="1"/>
</dbReference>
<dbReference type="AlphaFoldDB" id="A0A1W1CSH5"/>
<reference evidence="1" key="1">
    <citation type="submission" date="2016-10" db="EMBL/GenBank/DDBJ databases">
        <authorList>
            <person name="de Groot N.N."/>
        </authorList>
    </citation>
    <scope>NUCLEOTIDE SEQUENCE</scope>
</reference>
<evidence type="ECO:0000313" key="1">
    <source>
        <dbReference type="EMBL" id="SFV68685.1"/>
    </source>
</evidence>
<gene>
    <name evidence="1" type="ORF">MNB_SM-4-1575</name>
</gene>
<dbReference type="InterPro" id="IPR023614">
    <property type="entry name" value="Porin_dom_sf"/>
</dbReference>